<dbReference type="EMBL" id="CACVKT020009847">
    <property type="protein sequence ID" value="CAC5423709.1"/>
    <property type="molecule type" value="Genomic_DNA"/>
</dbReference>
<organism evidence="1 2">
    <name type="scientific">Mytilus coruscus</name>
    <name type="common">Sea mussel</name>
    <dbReference type="NCBI Taxonomy" id="42192"/>
    <lineage>
        <taxon>Eukaryota</taxon>
        <taxon>Metazoa</taxon>
        <taxon>Spiralia</taxon>
        <taxon>Lophotrochozoa</taxon>
        <taxon>Mollusca</taxon>
        <taxon>Bivalvia</taxon>
        <taxon>Autobranchia</taxon>
        <taxon>Pteriomorphia</taxon>
        <taxon>Mytilida</taxon>
        <taxon>Mytiloidea</taxon>
        <taxon>Mytilidae</taxon>
        <taxon>Mytilinae</taxon>
        <taxon>Mytilus</taxon>
    </lineage>
</organism>
<protein>
    <submittedName>
        <fullName evidence="1">Uncharacterized protein</fullName>
    </submittedName>
</protein>
<accession>A0A6J8ESU8</accession>
<dbReference type="OrthoDB" id="6100007at2759"/>
<name>A0A6J8ESU8_MYTCO</name>
<dbReference type="AlphaFoldDB" id="A0A6J8ESU8"/>
<evidence type="ECO:0000313" key="1">
    <source>
        <dbReference type="EMBL" id="CAC5423709.1"/>
    </source>
</evidence>
<keyword evidence="2" id="KW-1185">Reference proteome</keyword>
<gene>
    <name evidence="1" type="ORF">MCOR_55679</name>
</gene>
<reference evidence="1 2" key="1">
    <citation type="submission" date="2020-06" db="EMBL/GenBank/DDBJ databases">
        <authorList>
            <person name="Li R."/>
            <person name="Bekaert M."/>
        </authorList>
    </citation>
    <scope>NUCLEOTIDE SEQUENCE [LARGE SCALE GENOMIC DNA]</scope>
    <source>
        <strain evidence="2">wild</strain>
    </source>
</reference>
<dbReference type="Proteomes" id="UP000507470">
    <property type="component" value="Unassembled WGS sequence"/>
</dbReference>
<proteinExistence type="predicted"/>
<sequence length="159" mass="18352">MAQLDWLLEFADQLESGDGCASIVTFGEVVIHFFTLSFLWPPSQDGTFKNHVYVIPQKAGSLMDIYKITKIIKILEYAWKEKDIAAKEAIALSLGLGGNDFLPKFQYITHPKTLDVFLQEVFRRSLIYVEINRNAQIVKFNEKVYFNFVKTLYCSKKKN</sequence>
<evidence type="ECO:0000313" key="2">
    <source>
        <dbReference type="Proteomes" id="UP000507470"/>
    </source>
</evidence>